<feature type="compositionally biased region" description="Basic and acidic residues" evidence="1">
    <location>
        <begin position="400"/>
        <end position="412"/>
    </location>
</feature>
<feature type="region of interest" description="Disordered" evidence="1">
    <location>
        <begin position="888"/>
        <end position="990"/>
    </location>
</feature>
<feature type="compositionally biased region" description="Basic and acidic residues" evidence="1">
    <location>
        <begin position="581"/>
        <end position="590"/>
    </location>
</feature>
<feature type="compositionally biased region" description="Basic residues" evidence="1">
    <location>
        <begin position="719"/>
        <end position="729"/>
    </location>
</feature>
<dbReference type="GeneID" id="94423506"/>
<feature type="compositionally biased region" description="Basic and acidic residues" evidence="1">
    <location>
        <begin position="469"/>
        <end position="482"/>
    </location>
</feature>
<evidence type="ECO:0000256" key="1">
    <source>
        <dbReference type="SAM" id="MobiDB-lite"/>
    </source>
</evidence>
<organism evidence="2 3">
    <name type="scientific">Cystoisospora suis</name>
    <dbReference type="NCBI Taxonomy" id="483139"/>
    <lineage>
        <taxon>Eukaryota</taxon>
        <taxon>Sar</taxon>
        <taxon>Alveolata</taxon>
        <taxon>Apicomplexa</taxon>
        <taxon>Conoidasida</taxon>
        <taxon>Coccidia</taxon>
        <taxon>Eucoccidiorida</taxon>
        <taxon>Eimeriorina</taxon>
        <taxon>Sarcocystidae</taxon>
        <taxon>Cystoisospora</taxon>
    </lineage>
</organism>
<feature type="compositionally biased region" description="Low complexity" evidence="1">
    <location>
        <begin position="238"/>
        <end position="256"/>
    </location>
</feature>
<feature type="compositionally biased region" description="Polar residues" evidence="1">
    <location>
        <begin position="162"/>
        <end position="176"/>
    </location>
</feature>
<feature type="compositionally biased region" description="Low complexity" evidence="1">
    <location>
        <begin position="81"/>
        <end position="101"/>
    </location>
</feature>
<sequence>MLSLTSTHHPHTPGTLQKTSKLSTPRSKHREDHLSSSSSSQVVLFPPPSSSPPRTSLVPAPTAHAVEKKEGGDSSDVLTRSPSSTDPFPSSTDFFSSSSVKHSSESKPELQTSSHPAHAGLPYTRTVSTPRHDVHSTTTSPLLLASSSSLPLPSSKKEDSFPNLSENRGATPSSPSRRVLASPRGRDPSSGSSLTRVQDKNFAMNDEGHATNGDPTSRRKERKEEEEEGEMKETSATASRAGASLPSSSSSSSQQEAPREESFGRPSSASLSPPRRERSRSKTVGGEKAGSLERERGRRHEREDSLVSRGVKKDQEDEDPVVGFFRSVFSKAPAEQKKRRDRSSSVNRPHLHRDYLVSSASRQPENSPLPDGEGRDGISATATISSKPSSSSSTVGQVHRHVDQKEGGKGEREEEEQHGEDSTTNAPSNALVEAAERREAFAFFETREGDTRTISKGASSLSLLSGGVGRRDPKGKKQQDKKEKHHHVKHGSSSASLVRGTPSFVSVNSTLSADRMNSTPVRGVRTPLSRGDGGGGSSSSRILMNRTVLGPASQAASSRSWVSSRQLQNGRRGIGGEEGEEGKASQDTRVRSALFFATEERKKGVIEEEEGRNANGDEEKDEERLTRKERRDELLVHRQSFDLGRERREGGEDEEGVDKKSYELSHERVTRDERGRDPYSSSSAAGGGGGLRSRPVGEALAGKVLPLEATASELAMKRIERRGKNRHLLKKEEEDEERDHPEEEEERDRKNDYKRNSLLHENKEEEKEDGKSDRHRPNSPIVLRALDPEEAEALKKHNSAGGSPLDHHSLEERRRRKEEEGEISREEEEKKRRKNYPNILSEVHGYYQASVSTVTRRRGDHHPTTHTSSTTQGVALYSELSAALATEATTTTTIPGTPNRPRPVARAVLVETSSSSSASGEMTKNSQDSSKPPEDKTDQGRKEEDLKHQPSLVRAKTLVPKARPKRLATLTAGGTSQISSSSSSSVVRVDSPTENLIASTISPLLPSSPSHEG</sequence>
<feature type="compositionally biased region" description="Basic and acidic residues" evidence="1">
    <location>
        <begin position="747"/>
        <end position="776"/>
    </location>
</feature>
<proteinExistence type="predicted"/>
<dbReference type="EMBL" id="MIGC01000026">
    <property type="protein sequence ID" value="PHJ26081.1"/>
    <property type="molecule type" value="Genomic_DNA"/>
</dbReference>
<dbReference type="RefSeq" id="XP_067927727.1">
    <property type="nucleotide sequence ID" value="XM_068060295.1"/>
</dbReference>
<keyword evidence="3" id="KW-1185">Reference proteome</keyword>
<dbReference type="AlphaFoldDB" id="A0A2C6KQ13"/>
<feature type="compositionally biased region" description="Acidic residues" evidence="1">
    <location>
        <begin position="733"/>
        <end position="746"/>
    </location>
</feature>
<feature type="region of interest" description="Disordered" evidence="1">
    <location>
        <begin position="1"/>
        <end position="874"/>
    </location>
</feature>
<name>A0A2C6KQ13_9APIC</name>
<gene>
    <name evidence="2" type="ORF">CSUI_000061</name>
</gene>
<feature type="compositionally biased region" description="Low complexity" evidence="1">
    <location>
        <begin position="136"/>
        <end position="154"/>
    </location>
</feature>
<feature type="compositionally biased region" description="Low complexity" evidence="1">
    <location>
        <begin position="35"/>
        <end position="44"/>
    </location>
</feature>
<accession>A0A2C6KQ13</accession>
<reference evidence="2 3" key="1">
    <citation type="journal article" date="2017" name="Int. J. Parasitol.">
        <title>The genome of the protozoan parasite Cystoisospora suis and a reverse vaccinology approach to identify vaccine candidates.</title>
        <authorList>
            <person name="Palmieri N."/>
            <person name="Shrestha A."/>
            <person name="Ruttkowski B."/>
            <person name="Beck T."/>
            <person name="Vogl C."/>
            <person name="Tomley F."/>
            <person name="Blake D.P."/>
            <person name="Joachim A."/>
        </authorList>
    </citation>
    <scope>NUCLEOTIDE SEQUENCE [LARGE SCALE GENOMIC DNA]</scope>
    <source>
        <strain evidence="2 3">Wien I</strain>
    </source>
</reference>
<feature type="compositionally biased region" description="Polar residues" evidence="1">
    <location>
        <begin position="503"/>
        <end position="520"/>
    </location>
</feature>
<feature type="compositionally biased region" description="Basic and acidic residues" evidence="1">
    <location>
        <begin position="931"/>
        <end position="948"/>
    </location>
</feature>
<feature type="compositionally biased region" description="Low complexity" evidence="1">
    <location>
        <begin position="552"/>
        <end position="566"/>
    </location>
</feature>
<feature type="compositionally biased region" description="Low complexity" evidence="1">
    <location>
        <begin position="378"/>
        <end position="394"/>
    </location>
</feature>
<evidence type="ECO:0000313" key="3">
    <source>
        <dbReference type="Proteomes" id="UP000221165"/>
    </source>
</evidence>
<feature type="compositionally biased region" description="Low complexity" evidence="1">
    <location>
        <begin position="455"/>
        <end position="465"/>
    </location>
</feature>
<evidence type="ECO:0000313" key="2">
    <source>
        <dbReference type="EMBL" id="PHJ26081.1"/>
    </source>
</evidence>
<dbReference type="VEuPathDB" id="ToxoDB:CSUI_000061"/>
<comment type="caution">
    <text evidence="2">The sequence shown here is derived from an EMBL/GenBank/DDBJ whole genome shotgun (WGS) entry which is preliminary data.</text>
</comment>
<feature type="compositionally biased region" description="Basic and acidic residues" evidence="1">
    <location>
        <begin position="805"/>
        <end position="830"/>
    </location>
</feature>
<feature type="compositionally biased region" description="Polar residues" evidence="1">
    <location>
        <begin position="14"/>
        <end position="25"/>
    </location>
</feature>
<dbReference type="Proteomes" id="UP000221165">
    <property type="component" value="Unassembled WGS sequence"/>
</dbReference>
<feature type="compositionally biased region" description="Basic and acidic residues" evidence="1">
    <location>
        <begin position="598"/>
        <end position="650"/>
    </location>
</feature>
<feature type="compositionally biased region" description="Polar residues" evidence="1">
    <location>
        <begin position="920"/>
        <end position="930"/>
    </location>
</feature>
<protein>
    <submittedName>
        <fullName evidence="2">Uncharacterized protein</fullName>
    </submittedName>
</protein>
<feature type="compositionally biased region" description="Basic and acidic residues" evidence="1">
    <location>
        <begin position="434"/>
        <end position="453"/>
    </location>
</feature>
<feature type="compositionally biased region" description="Basic and acidic residues" evidence="1">
    <location>
        <begin position="290"/>
        <end position="315"/>
    </location>
</feature>
<feature type="compositionally biased region" description="Basic and acidic residues" evidence="1">
    <location>
        <begin position="657"/>
        <end position="677"/>
    </location>
</feature>